<sequence length="279" mass="31094">MCEGILSPVAEISASHAHFSLAVECPGWHSHSSWPNRRSQRRRPIPSDTKYLSTKQHISCRFPPPRLYSCKASSHTLFVSRLLPGTTTPLPTRTVTLVRPPSQTNSFHTSYYPTTEILPAASSHYELALVCPPLGDPPASPTLAPTSLSFPFTPALFTTHRRSQENYCRPLRVQRHGSALNAALRAPERQALLLPCFCQPQPPLRHDRRGPPRPAPPRQAQSVFRLRDLTSGHSPHAGSRFSLPASHPEPPRDDSWLQSRNSRSLHPNARLNARLSHLS</sequence>
<organism evidence="2 3">
    <name type="scientific">Chondrus crispus</name>
    <name type="common">Carrageen Irish moss</name>
    <name type="synonym">Polymorpha crispa</name>
    <dbReference type="NCBI Taxonomy" id="2769"/>
    <lineage>
        <taxon>Eukaryota</taxon>
        <taxon>Rhodophyta</taxon>
        <taxon>Florideophyceae</taxon>
        <taxon>Rhodymeniophycidae</taxon>
        <taxon>Gigartinales</taxon>
        <taxon>Gigartinaceae</taxon>
        <taxon>Chondrus</taxon>
    </lineage>
</organism>
<protein>
    <submittedName>
        <fullName evidence="2">Uncharacterized protein</fullName>
    </submittedName>
</protein>
<evidence type="ECO:0000313" key="2">
    <source>
        <dbReference type="EMBL" id="CDF32360.1"/>
    </source>
</evidence>
<evidence type="ECO:0000256" key="1">
    <source>
        <dbReference type="SAM" id="MobiDB-lite"/>
    </source>
</evidence>
<evidence type="ECO:0000313" key="3">
    <source>
        <dbReference type="Proteomes" id="UP000012073"/>
    </source>
</evidence>
<keyword evidence="3" id="KW-1185">Reference proteome</keyword>
<dbReference type="GeneID" id="17319738"/>
<dbReference type="EMBL" id="HG001477">
    <property type="protein sequence ID" value="CDF32360.1"/>
    <property type="molecule type" value="Genomic_DNA"/>
</dbReference>
<name>R7Q4G9_CHOCR</name>
<accession>R7Q4G9</accession>
<dbReference type="Proteomes" id="UP000012073">
    <property type="component" value="Unassembled WGS sequence"/>
</dbReference>
<feature type="compositionally biased region" description="Polar residues" evidence="1">
    <location>
        <begin position="256"/>
        <end position="265"/>
    </location>
</feature>
<feature type="region of interest" description="Disordered" evidence="1">
    <location>
        <begin position="28"/>
        <end position="47"/>
    </location>
</feature>
<dbReference type="RefSeq" id="XP_005712025.1">
    <property type="nucleotide sequence ID" value="XM_005711968.1"/>
</dbReference>
<dbReference type="Gramene" id="CDF32360">
    <property type="protein sequence ID" value="CDF32360"/>
    <property type="gene ID" value="CHC_T00008091001"/>
</dbReference>
<gene>
    <name evidence="2" type="ORF">CHC_T00008091001</name>
</gene>
<reference evidence="3" key="1">
    <citation type="journal article" date="2013" name="Proc. Natl. Acad. Sci. U.S.A.">
        <title>Genome structure and metabolic features in the red seaweed Chondrus crispus shed light on evolution of the Archaeplastida.</title>
        <authorList>
            <person name="Collen J."/>
            <person name="Porcel B."/>
            <person name="Carre W."/>
            <person name="Ball S.G."/>
            <person name="Chaparro C."/>
            <person name="Tonon T."/>
            <person name="Barbeyron T."/>
            <person name="Michel G."/>
            <person name="Noel B."/>
            <person name="Valentin K."/>
            <person name="Elias M."/>
            <person name="Artiguenave F."/>
            <person name="Arun A."/>
            <person name="Aury J.M."/>
            <person name="Barbosa-Neto J.F."/>
            <person name="Bothwell J.H."/>
            <person name="Bouget F.Y."/>
            <person name="Brillet L."/>
            <person name="Cabello-Hurtado F."/>
            <person name="Capella-Gutierrez S."/>
            <person name="Charrier B."/>
            <person name="Cladiere L."/>
            <person name="Cock J.M."/>
            <person name="Coelho S.M."/>
            <person name="Colleoni C."/>
            <person name="Czjzek M."/>
            <person name="Da Silva C."/>
            <person name="Delage L."/>
            <person name="Denoeud F."/>
            <person name="Deschamps P."/>
            <person name="Dittami S.M."/>
            <person name="Gabaldon T."/>
            <person name="Gachon C.M."/>
            <person name="Groisillier A."/>
            <person name="Herve C."/>
            <person name="Jabbari K."/>
            <person name="Katinka M."/>
            <person name="Kloareg B."/>
            <person name="Kowalczyk N."/>
            <person name="Labadie K."/>
            <person name="Leblanc C."/>
            <person name="Lopez P.J."/>
            <person name="McLachlan D.H."/>
            <person name="Meslet-Cladiere L."/>
            <person name="Moustafa A."/>
            <person name="Nehr Z."/>
            <person name="Nyvall Collen P."/>
            <person name="Panaud O."/>
            <person name="Partensky F."/>
            <person name="Poulain J."/>
            <person name="Rensing S.A."/>
            <person name="Rousvoal S."/>
            <person name="Samson G."/>
            <person name="Symeonidi A."/>
            <person name="Weissenbach J."/>
            <person name="Zambounis A."/>
            <person name="Wincker P."/>
            <person name="Boyen C."/>
        </authorList>
    </citation>
    <scope>NUCLEOTIDE SEQUENCE [LARGE SCALE GENOMIC DNA]</scope>
    <source>
        <strain evidence="3">cv. Stackhouse</strain>
    </source>
</reference>
<proteinExistence type="predicted"/>
<dbReference type="KEGG" id="ccp:CHC_T00008091001"/>
<dbReference type="AlphaFoldDB" id="R7Q4G9"/>
<feature type="region of interest" description="Disordered" evidence="1">
    <location>
        <begin position="230"/>
        <end position="265"/>
    </location>
</feature>